<sequence>MASPVPVSGPGLPQDFFTGIYGYNAQAKVSAALNLAAQDHAFLRFYKVNIANAGNFVEPGTADTGLTLRVAYAMKKALRVRLEAALGLQISLLDAVDQDPEILGSIFSLDGFEGLQNIIWAATRNFGNIPIPLYFCTIRDASRVLNIERLDMPKTLPVDVLRG</sequence>
<accession>A0A0X8JJT1</accession>
<evidence type="ECO:0000313" key="1">
    <source>
        <dbReference type="EMBL" id="AMD90075.1"/>
    </source>
</evidence>
<dbReference type="KEGG" id="dfi:AXF13_08050"/>
<dbReference type="EMBL" id="CP014229">
    <property type="protein sequence ID" value="AMD90075.1"/>
    <property type="molecule type" value="Genomic_DNA"/>
</dbReference>
<keyword evidence="2" id="KW-1185">Reference proteome</keyword>
<proteinExistence type="predicted"/>
<reference evidence="2" key="1">
    <citation type="submission" date="2016-02" db="EMBL/GenBank/DDBJ databases">
        <authorList>
            <person name="Holder M.E."/>
            <person name="Ajami N.J."/>
            <person name="Petrosino J.F."/>
        </authorList>
    </citation>
    <scope>NUCLEOTIDE SEQUENCE [LARGE SCALE GENOMIC DNA]</scope>
    <source>
        <strain evidence="2">CCUG 45958</strain>
    </source>
</reference>
<protein>
    <submittedName>
        <fullName evidence="1">Uncharacterized protein</fullName>
    </submittedName>
</protein>
<evidence type="ECO:0000313" key="2">
    <source>
        <dbReference type="Proteomes" id="UP000069241"/>
    </source>
</evidence>
<name>A0A0X8JJT1_9BACT</name>
<dbReference type="Proteomes" id="UP000069241">
    <property type="component" value="Chromosome"/>
</dbReference>
<organism evidence="1 2">
    <name type="scientific">Desulfovibrio fairfieldensis</name>
    <dbReference type="NCBI Taxonomy" id="44742"/>
    <lineage>
        <taxon>Bacteria</taxon>
        <taxon>Pseudomonadati</taxon>
        <taxon>Thermodesulfobacteriota</taxon>
        <taxon>Desulfovibrionia</taxon>
        <taxon>Desulfovibrionales</taxon>
        <taxon>Desulfovibrionaceae</taxon>
        <taxon>Desulfovibrio</taxon>
    </lineage>
</organism>
<dbReference type="AlphaFoldDB" id="A0A0X8JJT1"/>
<dbReference type="STRING" id="44742.AXF13_08050"/>
<gene>
    <name evidence="1" type="ORF">AXF13_08050</name>
</gene>